<evidence type="ECO:0000256" key="2">
    <source>
        <dbReference type="ARBA" id="ARBA00004308"/>
    </source>
</evidence>
<dbReference type="SUPFAM" id="SSF81653">
    <property type="entry name" value="Calcium ATPase, transduction domain A"/>
    <property type="match status" value="1"/>
</dbReference>
<dbReference type="PROSITE" id="PS00154">
    <property type="entry name" value="ATPASE_E1_E2"/>
    <property type="match status" value="1"/>
</dbReference>
<dbReference type="Pfam" id="PF16212">
    <property type="entry name" value="PhoLip_ATPase_C"/>
    <property type="match status" value="1"/>
</dbReference>
<dbReference type="Gene3D" id="3.40.1110.10">
    <property type="entry name" value="Calcium-transporting ATPase, cytoplasmic domain N"/>
    <property type="match status" value="1"/>
</dbReference>
<feature type="domain" description="P-type ATPase C-terminal" evidence="12">
    <location>
        <begin position="1148"/>
        <end position="1395"/>
    </location>
</feature>
<dbReference type="GO" id="GO:0005886">
    <property type="term" value="C:plasma membrane"/>
    <property type="evidence" value="ECO:0007669"/>
    <property type="project" value="TreeGrafter"/>
</dbReference>
<comment type="caution">
    <text evidence="13">The sequence shown here is derived from an EMBL/GenBank/DDBJ whole genome shotgun (WGS) entry which is preliminary data.</text>
</comment>
<feature type="transmembrane region" description="Helical" evidence="10">
    <location>
        <begin position="1330"/>
        <end position="1352"/>
    </location>
</feature>
<organism evidence="13 14">
    <name type="scientific">Smittium culicis</name>
    <dbReference type="NCBI Taxonomy" id="133412"/>
    <lineage>
        <taxon>Eukaryota</taxon>
        <taxon>Fungi</taxon>
        <taxon>Fungi incertae sedis</taxon>
        <taxon>Zoopagomycota</taxon>
        <taxon>Kickxellomycotina</taxon>
        <taxon>Harpellomycetes</taxon>
        <taxon>Harpellales</taxon>
        <taxon>Legeriomycetaceae</taxon>
        <taxon>Smittium</taxon>
    </lineage>
</organism>
<keyword evidence="7 10" id="KW-1133">Transmembrane helix</keyword>
<evidence type="ECO:0000256" key="10">
    <source>
        <dbReference type="SAM" id="Phobius"/>
    </source>
</evidence>
<dbReference type="EMBL" id="LSSN01000014">
    <property type="protein sequence ID" value="OMJ26498.1"/>
    <property type="molecule type" value="Genomic_DNA"/>
</dbReference>
<feature type="region of interest" description="Disordered" evidence="9">
    <location>
        <begin position="509"/>
        <end position="540"/>
    </location>
</feature>
<feature type="transmembrane region" description="Helical" evidence="10">
    <location>
        <begin position="1212"/>
        <end position="1232"/>
    </location>
</feature>
<keyword evidence="6" id="KW-0460">Magnesium</keyword>
<evidence type="ECO:0000256" key="6">
    <source>
        <dbReference type="ARBA" id="ARBA00022842"/>
    </source>
</evidence>
<dbReference type="OrthoDB" id="377733at2759"/>
<accession>A0A1R1YHV1</accession>
<dbReference type="Pfam" id="PF13246">
    <property type="entry name" value="Cation_ATPase"/>
    <property type="match status" value="1"/>
</dbReference>
<evidence type="ECO:0000259" key="11">
    <source>
        <dbReference type="Pfam" id="PF16209"/>
    </source>
</evidence>
<dbReference type="GO" id="GO:0005524">
    <property type="term" value="F:ATP binding"/>
    <property type="evidence" value="ECO:0007669"/>
    <property type="project" value="InterPro"/>
</dbReference>
<dbReference type="GO" id="GO:0045332">
    <property type="term" value="P:phospholipid translocation"/>
    <property type="evidence" value="ECO:0007669"/>
    <property type="project" value="TreeGrafter"/>
</dbReference>
<dbReference type="GO" id="GO:0140326">
    <property type="term" value="F:ATPase-coupled intramembrane lipid transporter activity"/>
    <property type="evidence" value="ECO:0007669"/>
    <property type="project" value="TreeGrafter"/>
</dbReference>
<sequence>MFNFKKFFKFDSGEGWRSAICSLPNRSVHLNLDVDQNDQHSHMNHYCSNEVISSQYTLINFIPKNVFRQFKRAANLFFLLMTIIQLQPTFAIGSPFLAVLPLLSVLVITALKDGLEDWRRHISDRLSNDRLVNLIQNFKNSNMLSSNRSSTFTLFSKIKKILGIAGNSEFPSFWLEANLNSYDPNSPPIVSPVKWKNVRVGDVLVLTSGDFVPADLLILYSSNDEGLCFADSKDLDGETNLKPRNSLAETSSISSPQDINSLKLSVDCSAPSENMFNFNCKVNIHKPDGSIKESSATIRNTLLRGMVVRNTDVVIALVLYTGSQTKIVLNSGPPPFKRSRIEIMMNKMVIANFGFLFFLSVAICIAGTYYYSNYDQSRANLLFVDGSQSVSAYAIQLFVYSLVMLQNIIPISLYISIEFVKVFHAFFILQDINMYYEPKNISCTPRNWSISDDMGQIGYIFSDKTGTLTNNVMDFRFCAINGIVYGKQLPGDELDVVKGNIASKQVEATNNEIESRSFSPTNSNPQSPENTPLLQVPQSTNNSKYDDAQLKIIREYESTLKKSFTPKYISTSDIDNGCPSLTYGFVDPTIFHHMNPKSYSNSSKWEYPKWTNSEQQAGYIDFFLTQMAVNHTVLVESSKASDSSLTSKSSKKNTKSLPNPFKKSSRNNKTNDSDSSKNKSLPDIPATNTNSNPNSIKYSAESADEGALVLAARNFGYTFIGRNREELYLDIKGTKFTFTVLASLEFDSVRKRMSSIVRRPHPHNDIILFTKGADSGMLDIIKKVDVDDEVSLNRHREMFNQIDEFANSGLRTLVFGYRKIPESELETFMSSYQAAQNYIGNDRDEKLLQVYSTIEKDLEFVASTGIEDRLQDKVPECIASLRAAGIKIWVLTGDKLETAINIGFASNLLSKNMELWTLDGKKSAADTLNQFWLMSRLIRESSNLIQNGSESSSNLELNSNETKLLKKMSHKIKKMTKYLNIFSSNKEKTLNDHQIVNRSIRSLQMNLDDSRSSIMVMQPFDTYQDDYATPKYIDNNSILESNVGMEQQNEPENKPATFEDALVVDGRALAYILADEKANEELRALSPVFKSVICARASPLQKAQVVNLIKKGHSYITLAVGDGANDVSMIQAADVGVAIVGEEGLQAANAADYSVPRFHHLQNLLLVHGFFNYLRVSSAVNIFFYKNTIWALAPFFFTFYSRFSGNFFFNPYYIQLYNLVFTSIPVIVLGCVDKPFNYKTARIYTNVYKSGINNEYFSNRKFLIAMLDGVYQSFIVFFSVYFILGSGNFIQSNGKLWSLFDSSSAVACLVVFCATFSVIISVWSLNWIMIASAIFSIASFFISTVVFSVIPYSTIYGIIQSLLSSLQFYAVMIIAIIVALLPRYLKVYNDRILSPKDVDIVREIKLLHRPWYGQVYVDIKDEAQQGLSDNNDHVNYNSYDVDNEKRK</sequence>
<dbReference type="STRING" id="133412.A0A1R1YHV1"/>
<feature type="region of interest" description="Disordered" evidence="9">
    <location>
        <begin position="643"/>
        <end position="698"/>
    </location>
</feature>
<evidence type="ECO:0000256" key="5">
    <source>
        <dbReference type="ARBA" id="ARBA00022723"/>
    </source>
</evidence>
<dbReference type="InterPro" id="IPR023214">
    <property type="entry name" value="HAD_sf"/>
</dbReference>
<dbReference type="Gene3D" id="2.70.150.10">
    <property type="entry name" value="Calcium-transporting ATPase, cytoplasmic transduction domain A"/>
    <property type="match status" value="1"/>
</dbReference>
<feature type="transmembrane region" description="Helical" evidence="10">
    <location>
        <begin position="1358"/>
        <end position="1381"/>
    </location>
</feature>
<evidence type="ECO:0000256" key="1">
    <source>
        <dbReference type="ARBA" id="ARBA00004141"/>
    </source>
</evidence>
<feature type="compositionally biased region" description="Polar residues" evidence="9">
    <location>
        <begin position="686"/>
        <end position="697"/>
    </location>
</feature>
<evidence type="ECO:0000256" key="7">
    <source>
        <dbReference type="ARBA" id="ARBA00022989"/>
    </source>
</evidence>
<keyword evidence="14" id="KW-1185">Reference proteome</keyword>
<dbReference type="NCBIfam" id="TIGR01494">
    <property type="entry name" value="ATPase_P-type"/>
    <property type="match status" value="1"/>
</dbReference>
<feature type="transmembrane region" description="Helical" evidence="10">
    <location>
        <begin position="1262"/>
        <end position="1284"/>
    </location>
</feature>
<keyword evidence="4 10" id="KW-0812">Transmembrane</keyword>
<dbReference type="GO" id="GO:0012505">
    <property type="term" value="C:endomembrane system"/>
    <property type="evidence" value="ECO:0007669"/>
    <property type="project" value="UniProtKB-SubCell"/>
</dbReference>
<dbReference type="InterPro" id="IPR032631">
    <property type="entry name" value="P-type_ATPase_N"/>
</dbReference>
<gene>
    <name evidence="13" type="ORF">AYI70_g117</name>
</gene>
<feature type="region of interest" description="Disordered" evidence="9">
    <location>
        <begin position="1428"/>
        <end position="1447"/>
    </location>
</feature>
<evidence type="ECO:0000256" key="8">
    <source>
        <dbReference type="ARBA" id="ARBA00023136"/>
    </source>
</evidence>
<dbReference type="GO" id="GO:0046872">
    <property type="term" value="F:metal ion binding"/>
    <property type="evidence" value="ECO:0007669"/>
    <property type="project" value="UniProtKB-KW"/>
</dbReference>
<evidence type="ECO:0000313" key="13">
    <source>
        <dbReference type="EMBL" id="OMJ26498.1"/>
    </source>
</evidence>
<dbReference type="InterPro" id="IPR023299">
    <property type="entry name" value="ATPase_P-typ_cyto_dom_N"/>
</dbReference>
<feature type="domain" description="P-type ATPase N-terminal" evidence="11">
    <location>
        <begin position="37"/>
        <end position="98"/>
    </location>
</feature>
<keyword evidence="3" id="KW-0813">Transport</keyword>
<evidence type="ECO:0000256" key="3">
    <source>
        <dbReference type="ARBA" id="ARBA00022448"/>
    </source>
</evidence>
<dbReference type="InterPro" id="IPR036412">
    <property type="entry name" value="HAD-like_sf"/>
</dbReference>
<feature type="transmembrane region" description="Helical" evidence="10">
    <location>
        <begin position="96"/>
        <end position="115"/>
    </location>
</feature>
<dbReference type="SUPFAM" id="SSF81665">
    <property type="entry name" value="Calcium ATPase, transmembrane domain M"/>
    <property type="match status" value="1"/>
</dbReference>
<feature type="transmembrane region" description="Helical" evidence="10">
    <location>
        <begin position="391"/>
        <end position="415"/>
    </location>
</feature>
<dbReference type="InterPro" id="IPR001757">
    <property type="entry name" value="P_typ_ATPase"/>
</dbReference>
<evidence type="ECO:0000313" key="14">
    <source>
        <dbReference type="Proteomes" id="UP000187283"/>
    </source>
</evidence>
<name>A0A1R1YHV1_9FUNG</name>
<dbReference type="Gene3D" id="3.40.50.1000">
    <property type="entry name" value="HAD superfamily/HAD-like"/>
    <property type="match status" value="1"/>
</dbReference>
<evidence type="ECO:0000256" key="4">
    <source>
        <dbReference type="ARBA" id="ARBA00022692"/>
    </source>
</evidence>
<keyword evidence="5" id="KW-0479">Metal-binding</keyword>
<dbReference type="InterPro" id="IPR008250">
    <property type="entry name" value="ATPase_P-typ_transduc_dom_A_sf"/>
</dbReference>
<dbReference type="InterPro" id="IPR023298">
    <property type="entry name" value="ATPase_P-typ_TM_dom_sf"/>
</dbReference>
<feature type="transmembrane region" description="Helical" evidence="10">
    <location>
        <begin position="1304"/>
        <end position="1323"/>
    </location>
</feature>
<dbReference type="Proteomes" id="UP000187283">
    <property type="component" value="Unassembled WGS sequence"/>
</dbReference>
<dbReference type="SUPFAM" id="SSF56784">
    <property type="entry name" value="HAD-like"/>
    <property type="match status" value="1"/>
</dbReference>
<feature type="transmembrane region" description="Helical" evidence="10">
    <location>
        <begin position="348"/>
        <end position="371"/>
    </location>
</feature>
<dbReference type="GO" id="GO:0016887">
    <property type="term" value="F:ATP hydrolysis activity"/>
    <property type="evidence" value="ECO:0007669"/>
    <property type="project" value="InterPro"/>
</dbReference>
<feature type="compositionally biased region" description="Polar residues" evidence="9">
    <location>
        <begin position="1428"/>
        <end position="1440"/>
    </location>
</feature>
<dbReference type="PANTHER" id="PTHR24092:SF180">
    <property type="entry name" value="PHOSPHOLIPID-TRANSPORTING ATPASE DNF1-RELATED"/>
    <property type="match status" value="1"/>
</dbReference>
<protein>
    <submittedName>
        <fullName evidence="13">Phospholipid-transporting ATPase DNF2</fullName>
    </submittedName>
</protein>
<dbReference type="SUPFAM" id="SSF81660">
    <property type="entry name" value="Metal cation-transporting ATPase, ATP-binding domain N"/>
    <property type="match status" value="1"/>
</dbReference>
<reference evidence="13 14" key="1">
    <citation type="submission" date="2017-01" db="EMBL/GenBank/DDBJ databases">
        <authorList>
            <person name="Mah S.A."/>
            <person name="Swanson W.J."/>
            <person name="Moy G.W."/>
            <person name="Vacquier V.D."/>
        </authorList>
    </citation>
    <scope>NUCLEOTIDE SEQUENCE [LARGE SCALE GENOMIC DNA]</scope>
    <source>
        <strain evidence="13 14">GSMNP</strain>
    </source>
</reference>
<dbReference type="PANTHER" id="PTHR24092">
    <property type="entry name" value="PROBABLE PHOSPHOLIPID-TRANSPORTING ATPASE"/>
    <property type="match status" value="1"/>
</dbReference>
<evidence type="ECO:0000256" key="9">
    <source>
        <dbReference type="SAM" id="MobiDB-lite"/>
    </source>
</evidence>
<evidence type="ECO:0000259" key="12">
    <source>
        <dbReference type="Pfam" id="PF16212"/>
    </source>
</evidence>
<dbReference type="InterPro" id="IPR032630">
    <property type="entry name" value="P_typ_ATPase_c"/>
</dbReference>
<dbReference type="Pfam" id="PF16209">
    <property type="entry name" value="PhoLip_ATPase_N"/>
    <property type="match status" value="1"/>
</dbReference>
<dbReference type="InterPro" id="IPR018303">
    <property type="entry name" value="ATPase_P-typ_P_site"/>
</dbReference>
<keyword evidence="8 10" id="KW-0472">Membrane</keyword>
<proteinExistence type="predicted"/>
<comment type="subcellular location">
    <subcellularLocation>
        <location evidence="2">Endomembrane system</location>
    </subcellularLocation>
    <subcellularLocation>
        <location evidence="1">Membrane</location>
        <topology evidence="1">Multi-pass membrane protein</topology>
    </subcellularLocation>
</comment>